<evidence type="ECO:0000313" key="1">
    <source>
        <dbReference type="EMBL" id="TGY75713.1"/>
    </source>
</evidence>
<comment type="caution">
    <text evidence="1">The sequence shown here is derived from an EMBL/GenBank/DDBJ whole genome shotgun (WGS) entry which is preliminary data.</text>
</comment>
<sequence length="172" mass="19491">MKFKSFFKIKRLMHILALPVIIAGNSLIYADNHSEDNIIERIQIESKGNVIIDIPENIRTLILHSNPKEQTTEIKPGVNKLAGFRIQVFSDGRNQHTLEARAKARGSAILAKFPKYKGQVYTYSSSPNWYTRVGNFKTNSEANAALTELKRAFPNYSSEMRVVKSQIVVIKP</sequence>
<organism evidence="1 2">
    <name type="scientific">Lepagella muris</name>
    <dbReference type="NCBI Taxonomy" id="3032870"/>
    <lineage>
        <taxon>Bacteria</taxon>
        <taxon>Pseudomonadati</taxon>
        <taxon>Bacteroidota</taxon>
        <taxon>Bacteroidia</taxon>
        <taxon>Bacteroidales</taxon>
        <taxon>Muribaculaceae</taxon>
        <taxon>Lepagella</taxon>
    </lineage>
</organism>
<proteinExistence type="predicted"/>
<keyword evidence="2" id="KW-1185">Reference proteome</keyword>
<reference evidence="1" key="1">
    <citation type="submission" date="2019-04" db="EMBL/GenBank/DDBJ databases">
        <title>Microbes associate with the intestines of laboratory mice.</title>
        <authorList>
            <person name="Navarre W."/>
            <person name="Wong E."/>
            <person name="Huang K."/>
            <person name="Tropini C."/>
            <person name="Ng K."/>
            <person name="Yu B."/>
        </authorList>
    </citation>
    <scope>NUCLEOTIDE SEQUENCE</scope>
    <source>
        <strain evidence="1">NM04_E33</strain>
    </source>
</reference>
<evidence type="ECO:0000313" key="2">
    <source>
        <dbReference type="Proteomes" id="UP000306319"/>
    </source>
</evidence>
<dbReference type="EMBL" id="SRYB01000054">
    <property type="protein sequence ID" value="TGY75713.1"/>
    <property type="molecule type" value="Genomic_DNA"/>
</dbReference>
<gene>
    <name evidence="1" type="ORF">E5331_19640</name>
</gene>
<name>A0AC61RC67_9BACT</name>
<dbReference type="Proteomes" id="UP000306319">
    <property type="component" value="Unassembled WGS sequence"/>
</dbReference>
<accession>A0AC61RC67</accession>
<protein>
    <submittedName>
        <fullName evidence="1">SPOR domain-containing protein</fullName>
    </submittedName>
</protein>